<dbReference type="EMBL" id="MDHJ01000001">
    <property type="protein sequence ID" value="OUE08541.1"/>
    <property type="molecule type" value="Genomic_DNA"/>
</dbReference>
<accession>A0A251XSR0</accession>
<comment type="caution">
    <text evidence="2">The sequence shown here is derived from an EMBL/GenBank/DDBJ whole genome shotgun (WGS) entry which is preliminary data.</text>
</comment>
<reference evidence="2 3" key="1">
    <citation type="submission" date="2016-08" db="EMBL/GenBank/DDBJ databases">
        <title>Genome sequence of Clavibacter michiganensis spp. strain CASJ009.</title>
        <authorList>
            <person name="Thapa S.P."/>
            <person name="Coaker G."/>
        </authorList>
    </citation>
    <scope>NUCLEOTIDE SEQUENCE [LARGE SCALE GENOMIC DNA]</scope>
    <source>
        <strain evidence="2">CASJ009</strain>
    </source>
</reference>
<organism evidence="2 3">
    <name type="scientific">Clavibacter michiganensis</name>
    <dbReference type="NCBI Taxonomy" id="28447"/>
    <lineage>
        <taxon>Bacteria</taxon>
        <taxon>Bacillati</taxon>
        <taxon>Actinomycetota</taxon>
        <taxon>Actinomycetes</taxon>
        <taxon>Micrococcales</taxon>
        <taxon>Microbacteriaceae</taxon>
        <taxon>Clavibacter</taxon>
    </lineage>
</organism>
<evidence type="ECO:0000313" key="3">
    <source>
        <dbReference type="Proteomes" id="UP000195106"/>
    </source>
</evidence>
<dbReference type="Proteomes" id="UP000195106">
    <property type="component" value="Unassembled WGS sequence"/>
</dbReference>
<dbReference type="SUPFAM" id="SSF53335">
    <property type="entry name" value="S-adenosyl-L-methionine-dependent methyltransferases"/>
    <property type="match status" value="1"/>
</dbReference>
<evidence type="ECO:0000313" key="2">
    <source>
        <dbReference type="EMBL" id="OUE08541.1"/>
    </source>
</evidence>
<proteinExistence type="predicted"/>
<sequence length="292" mass="31240">MRPDHGPHGPADGPHGPADASLAVMLDLDARILHGHLRELTAWVRRLARDTAGRVVVDLGAGTGTGTVALARRFDRAEVVAVDASDPMLARVAERAVVDGLADRIRTVRADLDEGWPGLPPADVMWASLMLHEVRDPAALLARIRDGLAPGGLLAVVEMDGPPRFLPDQLDPALGRPGLAGRLDDAVTHGGTGGPSHPDWAPWLSEAGLIDVETRAFRIDPDPADPVAAQATLPYARAWLTRVRDRSGDRLDADDRAALDALLDPRGPHALERTPGVRLRGTRTAYVGRRPR</sequence>
<evidence type="ECO:0000259" key="1">
    <source>
        <dbReference type="Pfam" id="PF08242"/>
    </source>
</evidence>
<dbReference type="InterPro" id="IPR029063">
    <property type="entry name" value="SAM-dependent_MTases_sf"/>
</dbReference>
<dbReference type="Pfam" id="PF08242">
    <property type="entry name" value="Methyltransf_12"/>
    <property type="match status" value="1"/>
</dbReference>
<dbReference type="Gene3D" id="3.40.50.150">
    <property type="entry name" value="Vaccinia Virus protein VP39"/>
    <property type="match status" value="1"/>
</dbReference>
<protein>
    <recommendedName>
        <fullName evidence="1">Methyltransferase type 12 domain-containing protein</fullName>
    </recommendedName>
</protein>
<name>A0A251XSR0_9MICO</name>
<dbReference type="AlphaFoldDB" id="A0A251XSR0"/>
<dbReference type="PANTHER" id="PTHR43591">
    <property type="entry name" value="METHYLTRANSFERASE"/>
    <property type="match status" value="1"/>
</dbReference>
<dbReference type="InterPro" id="IPR013217">
    <property type="entry name" value="Methyltransf_12"/>
</dbReference>
<gene>
    <name evidence="2" type="ORF">CMsap09_06310</name>
</gene>
<dbReference type="CDD" id="cd02440">
    <property type="entry name" value="AdoMet_MTases"/>
    <property type="match status" value="1"/>
</dbReference>
<feature type="domain" description="Methyltransferase type 12" evidence="1">
    <location>
        <begin position="57"/>
        <end position="154"/>
    </location>
</feature>